<accession>A0A1J3K5H8</accession>
<dbReference type="EMBL" id="GEVM01006007">
    <property type="protein sequence ID" value="JAU99931.1"/>
    <property type="molecule type" value="Transcribed_RNA"/>
</dbReference>
<protein>
    <submittedName>
        <fullName evidence="1">Uncharacterized protein</fullName>
    </submittedName>
</protein>
<sequence>MNMDPMDDDVRHELDRDAGAISDVDIDATAIDCLEAVHYQLFFQGDDHVPLEDDPERLVLDHGVTECPGSRVHRVIVARVAHDVVTTVSPSDCVAAESD</sequence>
<name>A0A1J3K5H8_NOCCA</name>
<organism evidence="1">
    <name type="scientific">Noccaea caerulescens</name>
    <name type="common">Alpine penny-cress</name>
    <name type="synonym">Thlaspi caerulescens</name>
    <dbReference type="NCBI Taxonomy" id="107243"/>
    <lineage>
        <taxon>Eukaryota</taxon>
        <taxon>Viridiplantae</taxon>
        <taxon>Streptophyta</taxon>
        <taxon>Embryophyta</taxon>
        <taxon>Tracheophyta</taxon>
        <taxon>Spermatophyta</taxon>
        <taxon>Magnoliopsida</taxon>
        <taxon>eudicotyledons</taxon>
        <taxon>Gunneridae</taxon>
        <taxon>Pentapetalae</taxon>
        <taxon>rosids</taxon>
        <taxon>malvids</taxon>
        <taxon>Brassicales</taxon>
        <taxon>Brassicaceae</taxon>
        <taxon>Coluteocarpeae</taxon>
        <taxon>Noccaea</taxon>
    </lineage>
</organism>
<gene>
    <name evidence="1" type="ORF">MP_TR23589_c2_g1_i1_g.68833</name>
</gene>
<evidence type="ECO:0000313" key="1">
    <source>
        <dbReference type="EMBL" id="JAU99931.1"/>
    </source>
</evidence>
<dbReference type="AlphaFoldDB" id="A0A1J3K5H8"/>
<proteinExistence type="predicted"/>
<reference evidence="1" key="1">
    <citation type="submission" date="2016-07" db="EMBL/GenBank/DDBJ databases">
        <title>De novo transcriptome assembly of four accessions of the metal hyperaccumulator plant Noccaea caerulescens.</title>
        <authorList>
            <person name="Blande D."/>
            <person name="Halimaa P."/>
            <person name="Tervahauta A.I."/>
            <person name="Aarts M.G."/>
            <person name="Karenlampi S.O."/>
        </authorList>
    </citation>
    <scope>NUCLEOTIDE SEQUENCE</scope>
</reference>